<evidence type="ECO:0000313" key="4">
    <source>
        <dbReference type="Proteomes" id="UP000000763"/>
    </source>
</evidence>
<feature type="domain" description="DUF834" evidence="1">
    <location>
        <begin position="51"/>
        <end position="86"/>
    </location>
</feature>
<reference evidence="4" key="3">
    <citation type="journal article" date="2005" name="Nature">
        <title>The map-based sequence of the rice genome.</title>
        <authorList>
            <consortium name="International rice genome sequencing project (IRGSP)"/>
            <person name="Matsumoto T."/>
            <person name="Wu J."/>
            <person name="Kanamori H."/>
            <person name="Katayose Y."/>
            <person name="Fujisawa M."/>
            <person name="Namiki N."/>
            <person name="Mizuno H."/>
            <person name="Yamamoto K."/>
            <person name="Antonio B.A."/>
            <person name="Baba T."/>
            <person name="Sakata K."/>
            <person name="Nagamura Y."/>
            <person name="Aoki H."/>
            <person name="Arikawa K."/>
            <person name="Arita K."/>
            <person name="Bito T."/>
            <person name="Chiden Y."/>
            <person name="Fujitsuka N."/>
            <person name="Fukunaka R."/>
            <person name="Hamada M."/>
            <person name="Harada C."/>
            <person name="Hayashi A."/>
            <person name="Hijishita S."/>
            <person name="Honda M."/>
            <person name="Hosokawa S."/>
            <person name="Ichikawa Y."/>
            <person name="Idonuma A."/>
            <person name="Iijima M."/>
            <person name="Ikeda M."/>
            <person name="Ikeno M."/>
            <person name="Ito K."/>
            <person name="Ito S."/>
            <person name="Ito T."/>
            <person name="Ito Y."/>
            <person name="Ito Y."/>
            <person name="Iwabuchi A."/>
            <person name="Kamiya K."/>
            <person name="Karasawa W."/>
            <person name="Kurita K."/>
            <person name="Katagiri S."/>
            <person name="Kikuta A."/>
            <person name="Kobayashi H."/>
            <person name="Kobayashi N."/>
            <person name="Machita K."/>
            <person name="Maehara T."/>
            <person name="Masukawa M."/>
            <person name="Mizubayashi T."/>
            <person name="Mukai Y."/>
            <person name="Nagasaki H."/>
            <person name="Nagata Y."/>
            <person name="Naito S."/>
            <person name="Nakashima M."/>
            <person name="Nakama Y."/>
            <person name="Nakamichi Y."/>
            <person name="Nakamura M."/>
            <person name="Meguro A."/>
            <person name="Negishi M."/>
            <person name="Ohta I."/>
            <person name="Ohta T."/>
            <person name="Okamoto M."/>
            <person name="Ono N."/>
            <person name="Saji S."/>
            <person name="Sakaguchi M."/>
            <person name="Sakai K."/>
            <person name="Shibata M."/>
            <person name="Shimokawa T."/>
            <person name="Song J."/>
            <person name="Takazaki Y."/>
            <person name="Terasawa K."/>
            <person name="Tsugane M."/>
            <person name="Tsuji K."/>
            <person name="Ueda S."/>
            <person name="Waki K."/>
            <person name="Yamagata H."/>
            <person name="Yamamoto M."/>
            <person name="Yamamoto S."/>
            <person name="Yamane H."/>
            <person name="Yoshiki S."/>
            <person name="Yoshihara R."/>
            <person name="Yukawa K."/>
            <person name="Zhong H."/>
            <person name="Yano M."/>
            <person name="Yuan Q."/>
            <person name="Ouyang S."/>
            <person name="Liu J."/>
            <person name="Jones K.M."/>
            <person name="Gansberger K."/>
            <person name="Moffat K."/>
            <person name="Hill J."/>
            <person name="Bera J."/>
            <person name="Fadrosh D."/>
            <person name="Jin S."/>
            <person name="Johri S."/>
            <person name="Kim M."/>
            <person name="Overton L."/>
            <person name="Reardon M."/>
            <person name="Tsitrin T."/>
            <person name="Vuong H."/>
            <person name="Weaver B."/>
            <person name="Ciecko A."/>
            <person name="Tallon L."/>
            <person name="Jackson J."/>
            <person name="Pai G."/>
            <person name="Aken S.V."/>
            <person name="Utterback T."/>
            <person name="Reidmuller S."/>
            <person name="Feldblyum T."/>
            <person name="Hsiao J."/>
            <person name="Zismann V."/>
            <person name="Iobst S."/>
            <person name="de Vazeille A.R."/>
            <person name="Buell C.R."/>
            <person name="Ying K."/>
            <person name="Li Y."/>
            <person name="Lu T."/>
            <person name="Huang Y."/>
            <person name="Zhao Q."/>
            <person name="Feng Q."/>
            <person name="Zhang L."/>
            <person name="Zhu J."/>
            <person name="Weng Q."/>
            <person name="Mu J."/>
            <person name="Lu Y."/>
            <person name="Fan D."/>
            <person name="Liu Y."/>
            <person name="Guan J."/>
            <person name="Zhang Y."/>
            <person name="Yu S."/>
            <person name="Liu X."/>
            <person name="Zhang Y."/>
            <person name="Hong G."/>
            <person name="Han B."/>
            <person name="Choisne N."/>
            <person name="Demange N."/>
            <person name="Orjeda G."/>
            <person name="Samain S."/>
            <person name="Cattolico L."/>
            <person name="Pelletier E."/>
            <person name="Couloux A."/>
            <person name="Segurens B."/>
            <person name="Wincker P."/>
            <person name="D'Hont A."/>
            <person name="Scarpelli C."/>
            <person name="Weissenbach J."/>
            <person name="Salanoubat M."/>
            <person name="Quetier F."/>
            <person name="Yu Y."/>
            <person name="Kim H.R."/>
            <person name="Rambo T."/>
            <person name="Currie J."/>
            <person name="Collura K."/>
            <person name="Luo M."/>
            <person name="Yang T."/>
            <person name="Ammiraju J.S.S."/>
            <person name="Engler F."/>
            <person name="Soderlund C."/>
            <person name="Wing R.A."/>
            <person name="Palmer L.E."/>
            <person name="de la Bastide M."/>
            <person name="Spiegel L."/>
            <person name="Nascimento L."/>
            <person name="Zutavern T."/>
            <person name="O'Shaughnessy A."/>
            <person name="Dike S."/>
            <person name="Dedhia N."/>
            <person name="Preston R."/>
            <person name="Balija V."/>
            <person name="McCombie W.R."/>
            <person name="Chow T."/>
            <person name="Chen H."/>
            <person name="Chung M."/>
            <person name="Chen C."/>
            <person name="Shaw J."/>
            <person name="Wu H."/>
            <person name="Hsiao K."/>
            <person name="Chao Y."/>
            <person name="Chu M."/>
            <person name="Cheng C."/>
            <person name="Hour A."/>
            <person name="Lee P."/>
            <person name="Lin S."/>
            <person name="Lin Y."/>
            <person name="Liou J."/>
            <person name="Liu S."/>
            <person name="Hsing Y."/>
            <person name="Raghuvanshi S."/>
            <person name="Mohanty A."/>
            <person name="Bharti A.K."/>
            <person name="Gaur A."/>
            <person name="Gupta V."/>
            <person name="Kumar D."/>
            <person name="Ravi V."/>
            <person name="Vij S."/>
            <person name="Kapur A."/>
            <person name="Khurana P."/>
            <person name="Khurana P."/>
            <person name="Khurana J.P."/>
            <person name="Tyagi A.K."/>
            <person name="Gaikwad K."/>
            <person name="Singh A."/>
            <person name="Dalal V."/>
            <person name="Srivastava S."/>
            <person name="Dixit A."/>
            <person name="Pal A.K."/>
            <person name="Ghazi I.A."/>
            <person name="Yadav M."/>
            <person name="Pandit A."/>
            <person name="Bhargava A."/>
            <person name="Sureshbabu K."/>
            <person name="Batra K."/>
            <person name="Sharma T.R."/>
            <person name="Mohapatra T."/>
            <person name="Singh N.K."/>
            <person name="Messing J."/>
            <person name="Nelson A.B."/>
            <person name="Fuks G."/>
            <person name="Kavchok S."/>
            <person name="Keizer G."/>
            <person name="Linton E."/>
            <person name="Llaca V."/>
            <person name="Song R."/>
            <person name="Tanyolac B."/>
            <person name="Young S."/>
            <person name="Ho-Il K."/>
            <person name="Hahn J.H."/>
            <person name="Sangsakoo G."/>
            <person name="Vanavichit A."/>
            <person name="de Mattos Luiz.A.T."/>
            <person name="Zimmer P.D."/>
            <person name="Malone G."/>
            <person name="Dellagostin O."/>
            <person name="de Oliveira A.C."/>
            <person name="Bevan M."/>
            <person name="Bancroft I."/>
            <person name="Minx P."/>
            <person name="Cordum H."/>
            <person name="Wilson R."/>
            <person name="Cheng Z."/>
            <person name="Jin W."/>
            <person name="Jiang J."/>
            <person name="Leong S.A."/>
            <person name="Iwama H."/>
            <person name="Gojobori T."/>
            <person name="Itoh T."/>
            <person name="Niimura Y."/>
            <person name="Fujii Y."/>
            <person name="Habara T."/>
            <person name="Sakai H."/>
            <person name="Sato Y."/>
            <person name="Wilson G."/>
            <person name="Kumar K."/>
            <person name="McCouch S."/>
            <person name="Juretic N."/>
            <person name="Hoen D."/>
            <person name="Wright S."/>
            <person name="Bruskiewich R."/>
            <person name="Bureau T."/>
            <person name="Miyao A."/>
            <person name="Hirochika H."/>
            <person name="Nishikawa T."/>
            <person name="Kadowaki K."/>
            <person name="Sugiura M."/>
            <person name="Burr B."/>
            <person name="Sasaki T."/>
        </authorList>
    </citation>
    <scope>NUCLEOTIDE SEQUENCE [LARGE SCALE GENOMIC DNA]</scope>
    <source>
        <strain evidence="4">cv. Nipponbare</strain>
    </source>
</reference>
<reference evidence="4" key="4">
    <citation type="journal article" date="2008" name="Nucleic Acids Res.">
        <title>The rice annotation project database (RAP-DB): 2008 update.</title>
        <authorList>
            <consortium name="The rice annotation project (RAP)"/>
        </authorList>
    </citation>
    <scope>GENOME REANNOTATION</scope>
    <source>
        <strain evidence="4">cv. Nipponbare</strain>
    </source>
</reference>
<dbReference type="EMBL" id="AP005101">
    <property type="protein sequence ID" value="BAD30828.1"/>
    <property type="molecule type" value="Genomic_DNA"/>
</dbReference>
<reference evidence="3" key="1">
    <citation type="submission" date="2002-04" db="EMBL/GenBank/DDBJ databases">
        <title>Oryza sativa nipponbare(GA3) genomic DNA, chromosome 7, BAC clone:OSJNBa0026I22.</title>
        <authorList>
            <person name="Sasaki T."/>
            <person name="Matsumoto T."/>
            <person name="Katayose Y."/>
        </authorList>
    </citation>
    <scope>NUCLEOTIDE SEQUENCE</scope>
</reference>
<protein>
    <recommendedName>
        <fullName evidence="1">DUF834 domain-containing protein</fullName>
    </recommendedName>
</protein>
<proteinExistence type="predicted"/>
<evidence type="ECO:0000313" key="3">
    <source>
        <dbReference type="EMBL" id="BAD30828.1"/>
    </source>
</evidence>
<evidence type="ECO:0000313" key="2">
    <source>
        <dbReference type="EMBL" id="BAC80120.1"/>
    </source>
</evidence>
<organism evidence="2 4">
    <name type="scientific">Oryza sativa subsp. japonica</name>
    <name type="common">Rice</name>
    <dbReference type="NCBI Taxonomy" id="39947"/>
    <lineage>
        <taxon>Eukaryota</taxon>
        <taxon>Viridiplantae</taxon>
        <taxon>Streptophyta</taxon>
        <taxon>Embryophyta</taxon>
        <taxon>Tracheophyta</taxon>
        <taxon>Spermatophyta</taxon>
        <taxon>Magnoliopsida</taxon>
        <taxon>Liliopsida</taxon>
        <taxon>Poales</taxon>
        <taxon>Poaceae</taxon>
        <taxon>BOP clade</taxon>
        <taxon>Oryzoideae</taxon>
        <taxon>Oryzeae</taxon>
        <taxon>Oryzinae</taxon>
        <taxon>Oryza</taxon>
        <taxon>Oryza sativa</taxon>
    </lineage>
</organism>
<dbReference type="EMBL" id="AP005783">
    <property type="protein sequence ID" value="BAC80120.1"/>
    <property type="molecule type" value="Genomic_DNA"/>
</dbReference>
<dbReference type="InterPro" id="IPR008552">
    <property type="entry name" value="DUF834"/>
</dbReference>
<sequence length="102" mass="10233">MVHEEGGVDGLRTVAAVPGKVTAQCGVGWRGGTVRLELATVAERDGECGCGVLAMDWGRGAVDGVRQGMAMPTEVVARCGSGASGGEVRLEAANMSATSGAR</sequence>
<dbReference type="AlphaFoldDB" id="Q7XHL5"/>
<evidence type="ECO:0000259" key="1">
    <source>
        <dbReference type="Pfam" id="PF05754"/>
    </source>
</evidence>
<reference evidence="2" key="2">
    <citation type="submission" date="2002-09" db="EMBL/GenBank/DDBJ databases">
        <title>Oryza sativa nipponbare(GA3) genomic DNA, chromosome 7, BAC clone:OSJNBb0095H08.</title>
        <authorList>
            <person name="Sasaki T."/>
            <person name="Matsumoto T."/>
            <person name="Katayose Y."/>
        </authorList>
    </citation>
    <scope>NUCLEOTIDE SEQUENCE</scope>
</reference>
<gene>
    <name evidence="3" type="ORF">OSJNBa0026I22.1</name>
    <name evidence="2" type="ORF">OSJNBb0095H08.28</name>
</gene>
<dbReference type="Pfam" id="PF05754">
    <property type="entry name" value="DUF834"/>
    <property type="match status" value="1"/>
</dbReference>
<accession>Q7XHL5</accession>
<name>Q7XHL5_ORYSJ</name>
<dbReference type="Proteomes" id="UP000000763">
    <property type="component" value="Chromosome 7"/>
</dbReference>